<dbReference type="RefSeq" id="XP_033681461.1">
    <property type="nucleotide sequence ID" value="XM_033826970.1"/>
</dbReference>
<keyword evidence="2" id="KW-1185">Reference proteome</keyword>
<dbReference type="AlphaFoldDB" id="A0A6A6I844"/>
<evidence type="ECO:0000313" key="1">
    <source>
        <dbReference type="EMBL" id="KAF2246457.1"/>
    </source>
</evidence>
<name>A0A6A6I844_9PLEO</name>
<evidence type="ECO:0000313" key="2">
    <source>
        <dbReference type="Proteomes" id="UP000800094"/>
    </source>
</evidence>
<organism evidence="1 2">
    <name type="scientific">Trematosphaeria pertusa</name>
    <dbReference type="NCBI Taxonomy" id="390896"/>
    <lineage>
        <taxon>Eukaryota</taxon>
        <taxon>Fungi</taxon>
        <taxon>Dikarya</taxon>
        <taxon>Ascomycota</taxon>
        <taxon>Pezizomycotina</taxon>
        <taxon>Dothideomycetes</taxon>
        <taxon>Pleosporomycetidae</taxon>
        <taxon>Pleosporales</taxon>
        <taxon>Massarineae</taxon>
        <taxon>Trematosphaeriaceae</taxon>
        <taxon>Trematosphaeria</taxon>
    </lineage>
</organism>
<dbReference type="EMBL" id="ML987198">
    <property type="protein sequence ID" value="KAF2246457.1"/>
    <property type="molecule type" value="Genomic_DNA"/>
</dbReference>
<dbReference type="GeneID" id="54580300"/>
<accession>A0A6A6I844</accession>
<proteinExistence type="predicted"/>
<sequence>MSFDWRRMSLWVLPHFGCPSVTREAAIAYYGGGVMPANRIGYAVHRLQAAGVSYGGQPAPPPHACGVYPPSHGIYIPFPLPGTLFSAGMSDKGYALLAENFRALGKVRLEEGFRLCVHISRFVDGERGLGRVLRVLWPMCVLLKEKGVEVEILVLEEGKFGK</sequence>
<gene>
    <name evidence="1" type="ORF">BU26DRAFT_507057</name>
</gene>
<dbReference type="Proteomes" id="UP000800094">
    <property type="component" value="Unassembled WGS sequence"/>
</dbReference>
<protein>
    <submittedName>
        <fullName evidence="1">Uncharacterized protein</fullName>
    </submittedName>
</protein>
<reference evidence="1" key="1">
    <citation type="journal article" date="2020" name="Stud. Mycol.">
        <title>101 Dothideomycetes genomes: a test case for predicting lifestyles and emergence of pathogens.</title>
        <authorList>
            <person name="Haridas S."/>
            <person name="Albert R."/>
            <person name="Binder M."/>
            <person name="Bloem J."/>
            <person name="Labutti K."/>
            <person name="Salamov A."/>
            <person name="Andreopoulos B."/>
            <person name="Baker S."/>
            <person name="Barry K."/>
            <person name="Bills G."/>
            <person name="Bluhm B."/>
            <person name="Cannon C."/>
            <person name="Castanera R."/>
            <person name="Culley D."/>
            <person name="Daum C."/>
            <person name="Ezra D."/>
            <person name="Gonzalez J."/>
            <person name="Henrissat B."/>
            <person name="Kuo A."/>
            <person name="Liang C."/>
            <person name="Lipzen A."/>
            <person name="Lutzoni F."/>
            <person name="Magnuson J."/>
            <person name="Mondo S."/>
            <person name="Nolan M."/>
            <person name="Ohm R."/>
            <person name="Pangilinan J."/>
            <person name="Park H.-J."/>
            <person name="Ramirez L."/>
            <person name="Alfaro M."/>
            <person name="Sun H."/>
            <person name="Tritt A."/>
            <person name="Yoshinaga Y."/>
            <person name="Zwiers L.-H."/>
            <person name="Turgeon B."/>
            <person name="Goodwin S."/>
            <person name="Spatafora J."/>
            <person name="Crous P."/>
            <person name="Grigoriev I."/>
        </authorList>
    </citation>
    <scope>NUCLEOTIDE SEQUENCE</scope>
    <source>
        <strain evidence="1">CBS 122368</strain>
    </source>
</reference>